<evidence type="ECO:0000256" key="4">
    <source>
        <dbReference type="ARBA" id="ARBA00022723"/>
    </source>
</evidence>
<comment type="caution">
    <text evidence="10">The sequence shown here is derived from an EMBL/GenBank/DDBJ whole genome shotgun (WGS) entry which is preliminary data.</text>
</comment>
<evidence type="ECO:0000256" key="1">
    <source>
        <dbReference type="ARBA" id="ARBA00001971"/>
    </source>
</evidence>
<evidence type="ECO:0000313" key="11">
    <source>
        <dbReference type="Proteomes" id="UP000719412"/>
    </source>
</evidence>
<evidence type="ECO:0000256" key="9">
    <source>
        <dbReference type="RuleBase" id="RU000461"/>
    </source>
</evidence>
<feature type="binding site" description="axial binding residue" evidence="8">
    <location>
        <position position="387"/>
    </location>
    <ligand>
        <name>heme</name>
        <dbReference type="ChEBI" id="CHEBI:30413"/>
    </ligand>
    <ligandPart>
        <name>Fe</name>
        <dbReference type="ChEBI" id="CHEBI:18248"/>
    </ligandPart>
</feature>
<dbReference type="PANTHER" id="PTHR24291:SF187">
    <property type="entry name" value="CYTOCHROME P450 4AE1-RELATED"/>
    <property type="match status" value="1"/>
</dbReference>
<dbReference type="GO" id="GO:0016705">
    <property type="term" value="F:oxidoreductase activity, acting on paired donors, with incorporation or reduction of molecular oxygen"/>
    <property type="evidence" value="ECO:0007669"/>
    <property type="project" value="InterPro"/>
</dbReference>
<protein>
    <recommendedName>
        <fullName evidence="12">Cytochrome P450 monooxygenase</fullName>
    </recommendedName>
</protein>
<reference evidence="10" key="2">
    <citation type="submission" date="2021-08" db="EMBL/GenBank/DDBJ databases">
        <authorList>
            <person name="Eriksson T."/>
        </authorList>
    </citation>
    <scope>NUCLEOTIDE SEQUENCE</scope>
    <source>
        <strain evidence="10">Stoneville</strain>
        <tissue evidence="10">Whole head</tissue>
    </source>
</reference>
<dbReference type="InterPro" id="IPR050196">
    <property type="entry name" value="Cytochrome_P450_Monoox"/>
</dbReference>
<dbReference type="InterPro" id="IPR017972">
    <property type="entry name" value="Cyt_P450_CS"/>
</dbReference>
<dbReference type="EMBL" id="JABDTM020027186">
    <property type="protein sequence ID" value="KAH0810901.1"/>
    <property type="molecule type" value="Genomic_DNA"/>
</dbReference>
<keyword evidence="11" id="KW-1185">Reference proteome</keyword>
<dbReference type="SUPFAM" id="SSF48264">
    <property type="entry name" value="Cytochrome P450"/>
    <property type="match status" value="1"/>
</dbReference>
<evidence type="ECO:0000256" key="3">
    <source>
        <dbReference type="ARBA" id="ARBA00022617"/>
    </source>
</evidence>
<evidence type="ECO:0000313" key="10">
    <source>
        <dbReference type="EMBL" id="KAH0810901.1"/>
    </source>
</evidence>
<dbReference type="PRINTS" id="PR00385">
    <property type="entry name" value="P450"/>
</dbReference>
<dbReference type="InterPro" id="IPR036396">
    <property type="entry name" value="Cyt_P450_sf"/>
</dbReference>
<dbReference type="GO" id="GO:0005506">
    <property type="term" value="F:iron ion binding"/>
    <property type="evidence" value="ECO:0007669"/>
    <property type="project" value="InterPro"/>
</dbReference>
<keyword evidence="4 8" id="KW-0479">Metal-binding</keyword>
<dbReference type="Pfam" id="PF00067">
    <property type="entry name" value="p450"/>
    <property type="match status" value="1"/>
</dbReference>
<accession>A0A8J6HAS8</accession>
<keyword evidence="6 8" id="KW-0408">Iron</keyword>
<evidence type="ECO:0000256" key="7">
    <source>
        <dbReference type="ARBA" id="ARBA00023033"/>
    </source>
</evidence>
<dbReference type="Proteomes" id="UP000719412">
    <property type="component" value="Unassembled WGS sequence"/>
</dbReference>
<gene>
    <name evidence="10" type="ORF">GEV33_011890</name>
</gene>
<evidence type="ECO:0000256" key="5">
    <source>
        <dbReference type="ARBA" id="ARBA00023002"/>
    </source>
</evidence>
<dbReference type="Gene3D" id="1.10.630.10">
    <property type="entry name" value="Cytochrome P450"/>
    <property type="match status" value="1"/>
</dbReference>
<evidence type="ECO:0000256" key="2">
    <source>
        <dbReference type="ARBA" id="ARBA00010617"/>
    </source>
</evidence>
<dbReference type="InterPro" id="IPR002401">
    <property type="entry name" value="Cyt_P450_E_grp-I"/>
</dbReference>
<keyword evidence="7 9" id="KW-0503">Monooxygenase</keyword>
<organism evidence="10 11">
    <name type="scientific">Tenebrio molitor</name>
    <name type="common">Yellow mealworm beetle</name>
    <dbReference type="NCBI Taxonomy" id="7067"/>
    <lineage>
        <taxon>Eukaryota</taxon>
        <taxon>Metazoa</taxon>
        <taxon>Ecdysozoa</taxon>
        <taxon>Arthropoda</taxon>
        <taxon>Hexapoda</taxon>
        <taxon>Insecta</taxon>
        <taxon>Pterygota</taxon>
        <taxon>Neoptera</taxon>
        <taxon>Endopterygota</taxon>
        <taxon>Coleoptera</taxon>
        <taxon>Polyphaga</taxon>
        <taxon>Cucujiformia</taxon>
        <taxon>Tenebrionidae</taxon>
        <taxon>Tenebrio</taxon>
    </lineage>
</organism>
<dbReference type="GO" id="GO:0004497">
    <property type="term" value="F:monooxygenase activity"/>
    <property type="evidence" value="ECO:0007669"/>
    <property type="project" value="UniProtKB-KW"/>
</dbReference>
<dbReference type="PRINTS" id="PR00463">
    <property type="entry name" value="EP450I"/>
</dbReference>
<dbReference type="GO" id="GO:0020037">
    <property type="term" value="F:heme binding"/>
    <property type="evidence" value="ECO:0007669"/>
    <property type="project" value="InterPro"/>
</dbReference>
<name>A0A8J6HAS8_TENMO</name>
<sequence length="447" mass="51903">MIILGILEVLMSYINNYGDTVRIKTGPKRQLLLTSNYKLYELLLPKMEFVKKSMDYKFFQRWLGTGLLTSEGAKWKKHRQILTPTFHFNLLEDFLEVFESNSKILVEEFKKHLDDTSVDIYRFVNLCTLDIICETTMGTSVKAQENSDSEYVQSVKNMLDIIMGRVFTPHKLFDWIYFFTEDYKKEHKALKILHSHTWDVIKRRRVLYLDALAKGVEVKQRKALLDLLLELNINGQHLSLEEIREEVDTFMFAGHHATASAISFSLFCLANHPEEQATEQKNIFGNDFDRSVSSRDLKSMQYLDLFIKETLRLYPPGPFYSRELDHDVPYEGTILPKGLTITLFAYALHRNPAYFPEPEKFSPSRFENVDGKLPFIYLPFSAGPRNCIGHRFAVVEMKSVISRIVRTFELLPAIPAHELQIASQIVLISTNGVRIRFKKRNQHTGTV</sequence>
<evidence type="ECO:0008006" key="12">
    <source>
        <dbReference type="Google" id="ProtNLM"/>
    </source>
</evidence>
<evidence type="ECO:0000256" key="6">
    <source>
        <dbReference type="ARBA" id="ARBA00023004"/>
    </source>
</evidence>
<dbReference type="InterPro" id="IPR001128">
    <property type="entry name" value="Cyt_P450"/>
</dbReference>
<dbReference type="AlphaFoldDB" id="A0A8J6HAS8"/>
<evidence type="ECO:0000256" key="8">
    <source>
        <dbReference type="PIRSR" id="PIRSR602401-1"/>
    </source>
</evidence>
<dbReference type="PROSITE" id="PS00086">
    <property type="entry name" value="CYTOCHROME_P450"/>
    <property type="match status" value="1"/>
</dbReference>
<reference evidence="10" key="1">
    <citation type="journal article" date="2020" name="J Insects Food Feed">
        <title>The yellow mealworm (Tenebrio molitor) genome: a resource for the emerging insects as food and feed industry.</title>
        <authorList>
            <person name="Eriksson T."/>
            <person name="Andere A."/>
            <person name="Kelstrup H."/>
            <person name="Emery V."/>
            <person name="Picard C."/>
        </authorList>
    </citation>
    <scope>NUCLEOTIDE SEQUENCE</scope>
    <source>
        <strain evidence="10">Stoneville</strain>
        <tissue evidence="10">Whole head</tissue>
    </source>
</reference>
<proteinExistence type="inferred from homology"/>
<comment type="similarity">
    <text evidence="2 9">Belongs to the cytochrome P450 family.</text>
</comment>
<comment type="cofactor">
    <cofactor evidence="1 8">
        <name>heme</name>
        <dbReference type="ChEBI" id="CHEBI:30413"/>
    </cofactor>
</comment>
<keyword evidence="5 9" id="KW-0560">Oxidoreductase</keyword>
<keyword evidence="3 8" id="KW-0349">Heme</keyword>
<dbReference type="CDD" id="cd20628">
    <property type="entry name" value="CYP4"/>
    <property type="match status" value="1"/>
</dbReference>
<dbReference type="PANTHER" id="PTHR24291">
    <property type="entry name" value="CYTOCHROME P450 FAMILY 4"/>
    <property type="match status" value="1"/>
</dbReference>